<protein>
    <recommendedName>
        <fullName evidence="4">DUF4232 domain-containing protein</fullName>
    </recommendedName>
</protein>
<comment type="caution">
    <text evidence="2">The sequence shown here is derived from an EMBL/GenBank/DDBJ whole genome shotgun (WGS) entry which is preliminary data.</text>
</comment>
<reference evidence="3" key="1">
    <citation type="journal article" date="2019" name="Int. J. Syst. Evol. Microbiol.">
        <title>The Global Catalogue of Microorganisms (GCM) 10K type strain sequencing project: providing services to taxonomists for standard genome sequencing and annotation.</title>
        <authorList>
            <consortium name="The Broad Institute Genomics Platform"/>
            <consortium name="The Broad Institute Genome Sequencing Center for Infectious Disease"/>
            <person name="Wu L."/>
            <person name="Ma J."/>
        </authorList>
    </citation>
    <scope>NUCLEOTIDE SEQUENCE [LARGE SCALE GENOMIC DNA]</scope>
    <source>
        <strain evidence="3">KACC 13778</strain>
    </source>
</reference>
<dbReference type="Proteomes" id="UP001595956">
    <property type="component" value="Unassembled WGS sequence"/>
</dbReference>
<dbReference type="RefSeq" id="WP_345170375.1">
    <property type="nucleotide sequence ID" value="NZ_BAABFQ010000001.1"/>
</dbReference>
<feature type="compositionally biased region" description="Low complexity" evidence="1">
    <location>
        <begin position="234"/>
        <end position="244"/>
    </location>
</feature>
<accession>A0ABW0N3W8</accession>
<proteinExistence type="predicted"/>
<sequence length="265" mass="27332">MPAMTRGPLPARVYWTRRIFVLGTALLLVFGIARLLGNGSDAADDGAAQLTADTTTTSASPSAEASATAGETGKPGKGGKNGRKTTSPDPTPTLAAPTGTCSGADVAVTPQAKNAVGGRPVLIVLQLRTMVSEACTWRVGPDALAVSITSGDDDIWSSRECRKAIPVREVVVRKAVTTNVGVTWSAKRSDETCSRFTDFAMPGWYHVTAAALGGEPSDLQFELVKPTPATITRTITPSATASATGRPITPSGKPSNKPSGAVEPD</sequence>
<feature type="region of interest" description="Disordered" evidence="1">
    <location>
        <begin position="234"/>
        <end position="265"/>
    </location>
</feature>
<gene>
    <name evidence="2" type="ORF">ACFPKY_15285</name>
</gene>
<evidence type="ECO:0000313" key="2">
    <source>
        <dbReference type="EMBL" id="MFC5494478.1"/>
    </source>
</evidence>
<organism evidence="2 3">
    <name type="scientific">Nocardioides caricicola</name>
    <dbReference type="NCBI Taxonomy" id="634770"/>
    <lineage>
        <taxon>Bacteria</taxon>
        <taxon>Bacillati</taxon>
        <taxon>Actinomycetota</taxon>
        <taxon>Actinomycetes</taxon>
        <taxon>Propionibacteriales</taxon>
        <taxon>Nocardioidaceae</taxon>
        <taxon>Nocardioides</taxon>
    </lineage>
</organism>
<dbReference type="EMBL" id="JBHSMD010000005">
    <property type="protein sequence ID" value="MFC5494478.1"/>
    <property type="molecule type" value="Genomic_DNA"/>
</dbReference>
<keyword evidence="3" id="KW-1185">Reference proteome</keyword>
<evidence type="ECO:0008006" key="4">
    <source>
        <dbReference type="Google" id="ProtNLM"/>
    </source>
</evidence>
<evidence type="ECO:0000256" key="1">
    <source>
        <dbReference type="SAM" id="MobiDB-lite"/>
    </source>
</evidence>
<feature type="region of interest" description="Disordered" evidence="1">
    <location>
        <begin position="52"/>
        <end position="99"/>
    </location>
</feature>
<feature type="compositionally biased region" description="Low complexity" evidence="1">
    <location>
        <begin position="52"/>
        <end position="72"/>
    </location>
</feature>
<evidence type="ECO:0000313" key="3">
    <source>
        <dbReference type="Proteomes" id="UP001595956"/>
    </source>
</evidence>
<name>A0ABW0N3W8_9ACTN</name>